<keyword evidence="7" id="KW-1185">Reference proteome</keyword>
<feature type="compositionally biased region" description="Basic and acidic residues" evidence="3">
    <location>
        <begin position="359"/>
        <end position="385"/>
    </location>
</feature>
<evidence type="ECO:0000313" key="7">
    <source>
        <dbReference type="Proteomes" id="UP001164746"/>
    </source>
</evidence>
<reference evidence="6" key="1">
    <citation type="submission" date="2022-11" db="EMBL/GenBank/DDBJ databases">
        <title>Centuries of genome instability and evolution in soft-shell clam transmissible cancer (bioRxiv).</title>
        <authorList>
            <person name="Hart S.F.M."/>
            <person name="Yonemitsu M.A."/>
            <person name="Giersch R.M."/>
            <person name="Beal B.F."/>
            <person name="Arriagada G."/>
            <person name="Davis B.W."/>
            <person name="Ostrander E.A."/>
            <person name="Goff S.P."/>
            <person name="Metzger M.J."/>
        </authorList>
    </citation>
    <scope>NUCLEOTIDE SEQUENCE</scope>
    <source>
        <strain evidence="6">MELC-2E11</strain>
        <tissue evidence="6">Siphon/mantle</tissue>
    </source>
</reference>
<dbReference type="Pfam" id="PF04925">
    <property type="entry name" value="SHQ1"/>
    <property type="match status" value="1"/>
</dbReference>
<name>A0ABY7FUU4_MYAAR</name>
<dbReference type="InterPro" id="IPR048696">
    <property type="entry name" value="SHQ1-like_CS"/>
</dbReference>
<dbReference type="Pfam" id="PF21413">
    <property type="entry name" value="SHQ1-like_CS"/>
    <property type="match status" value="1"/>
</dbReference>
<protein>
    <recommendedName>
        <fullName evidence="2">Protein SHQ1 homolog</fullName>
    </recommendedName>
</protein>
<evidence type="ECO:0000259" key="4">
    <source>
        <dbReference type="Pfam" id="PF04925"/>
    </source>
</evidence>
<feature type="compositionally biased region" description="Acidic residues" evidence="3">
    <location>
        <begin position="328"/>
        <end position="353"/>
    </location>
</feature>
<evidence type="ECO:0000256" key="2">
    <source>
        <dbReference type="ARBA" id="ARBA00013750"/>
    </source>
</evidence>
<comment type="similarity">
    <text evidence="1">Belongs to the SHQ1 family.</text>
</comment>
<evidence type="ECO:0000256" key="1">
    <source>
        <dbReference type="ARBA" id="ARBA00005607"/>
    </source>
</evidence>
<dbReference type="PANTHER" id="PTHR12967:SF0">
    <property type="entry name" value="PROTEIN SHQ1 HOMOLOG"/>
    <property type="match status" value="1"/>
</dbReference>
<accession>A0ABY7FUU4</accession>
<dbReference type="InterPro" id="IPR039742">
    <property type="entry name" value="Shq1"/>
</dbReference>
<evidence type="ECO:0000256" key="3">
    <source>
        <dbReference type="SAM" id="MobiDB-lite"/>
    </source>
</evidence>
<feature type="domain" description="Shq1 C-terminal" evidence="4">
    <location>
        <begin position="200"/>
        <end position="293"/>
    </location>
</feature>
<dbReference type="Gene3D" id="2.60.40.790">
    <property type="match status" value="1"/>
</dbReference>
<dbReference type="EMBL" id="CP111025">
    <property type="protein sequence ID" value="WAR25978.1"/>
    <property type="molecule type" value="Genomic_DNA"/>
</dbReference>
<sequence>MLTPAFSLEQDKTFLTIIIKAPFAKISETEVFVEENDFKFFSKPYFLRLTLPGNLIEDGREKADYKSDTGEFHITFPKETPGQEFEGLDMITKLLAPKGKTSAEGPLIQVVDEAESNQAQPLEDEEFDWRIEQQPYVEPVSPLSAPKYGFANQKFGVFARLQEDLVGIVDCPDPDKHTLAERRERRLKAETEKFDEDHYIRALCYPLFRNWKLCTKIQQDLVTIFRLGRRRLLKCLLEIRNILLDQDCRYVLNDLYITDYCVWIQSASSKRLESLADAIEKTVVSKADVDLDLVEVERIAKVALESDSDESDVDKVTGKLSGVSLNNELDESDTTETEDENADSDDITSETDDAITQNDLHRNSERCEAKGSEVKKNTKKLIEEI</sequence>
<dbReference type="PANTHER" id="PTHR12967">
    <property type="entry name" value="PROTEIN SHQ1 HOMOLOG"/>
    <property type="match status" value="1"/>
</dbReference>
<feature type="domain" description="SHQ1-like CS" evidence="5">
    <location>
        <begin position="3"/>
        <end position="95"/>
    </location>
</feature>
<proteinExistence type="inferred from homology"/>
<evidence type="ECO:0000313" key="6">
    <source>
        <dbReference type="EMBL" id="WAR25978.1"/>
    </source>
</evidence>
<evidence type="ECO:0000259" key="5">
    <source>
        <dbReference type="Pfam" id="PF21413"/>
    </source>
</evidence>
<dbReference type="Proteomes" id="UP001164746">
    <property type="component" value="Chromosome 14"/>
</dbReference>
<gene>
    <name evidence="6" type="ORF">MAR_011682</name>
</gene>
<feature type="region of interest" description="Disordered" evidence="3">
    <location>
        <begin position="325"/>
        <end position="385"/>
    </location>
</feature>
<dbReference type="InterPro" id="IPR007009">
    <property type="entry name" value="Shq1_C"/>
</dbReference>
<dbReference type="InterPro" id="IPR008978">
    <property type="entry name" value="HSP20-like_chaperone"/>
</dbReference>
<organism evidence="6 7">
    <name type="scientific">Mya arenaria</name>
    <name type="common">Soft-shell clam</name>
    <dbReference type="NCBI Taxonomy" id="6604"/>
    <lineage>
        <taxon>Eukaryota</taxon>
        <taxon>Metazoa</taxon>
        <taxon>Spiralia</taxon>
        <taxon>Lophotrochozoa</taxon>
        <taxon>Mollusca</taxon>
        <taxon>Bivalvia</taxon>
        <taxon>Autobranchia</taxon>
        <taxon>Heteroconchia</taxon>
        <taxon>Euheterodonta</taxon>
        <taxon>Imparidentia</taxon>
        <taxon>Neoheterodontei</taxon>
        <taxon>Myida</taxon>
        <taxon>Myoidea</taxon>
        <taxon>Myidae</taxon>
        <taxon>Mya</taxon>
    </lineage>
</organism>